<feature type="region of interest" description="Disordered" evidence="3">
    <location>
        <begin position="503"/>
        <end position="540"/>
    </location>
</feature>
<dbReference type="PANTHER" id="PTHR42970">
    <property type="entry name" value="PECTATE LYASE C-RELATED"/>
    <property type="match status" value="1"/>
</dbReference>
<protein>
    <recommendedName>
        <fullName evidence="4">Fibronectin type-III domain-containing protein</fullName>
    </recommendedName>
</protein>
<evidence type="ECO:0000313" key="5">
    <source>
        <dbReference type="EMBL" id="ACV10543.1"/>
    </source>
</evidence>
<feature type="domain" description="Fibronectin type-III" evidence="4">
    <location>
        <begin position="232"/>
        <end position="328"/>
    </location>
</feature>
<dbReference type="CDD" id="cd00063">
    <property type="entry name" value="FN3"/>
    <property type="match status" value="2"/>
</dbReference>
<dbReference type="GeneID" id="8382620"/>
<feature type="domain" description="Fibronectin type-III" evidence="4">
    <location>
        <begin position="532"/>
        <end position="631"/>
    </location>
</feature>
<organism evidence="5 6">
    <name type="scientific">Halorhabdus utahensis (strain DSM 12940 / JCM 11049 / AX-2)</name>
    <dbReference type="NCBI Taxonomy" id="519442"/>
    <lineage>
        <taxon>Archaea</taxon>
        <taxon>Methanobacteriati</taxon>
        <taxon>Methanobacteriota</taxon>
        <taxon>Stenosarchaea group</taxon>
        <taxon>Halobacteria</taxon>
        <taxon>Halobacteriales</taxon>
        <taxon>Haloarculaceae</taxon>
        <taxon>Halorhabdus</taxon>
    </lineage>
</organism>
<dbReference type="InterPro" id="IPR052063">
    <property type="entry name" value="Polysaccharide_Lyase_1"/>
</dbReference>
<dbReference type="PROSITE" id="PS50853">
    <property type="entry name" value="FN3"/>
    <property type="match status" value="2"/>
</dbReference>
<dbReference type="SUPFAM" id="SSF49265">
    <property type="entry name" value="Fibronectin type III"/>
    <property type="match status" value="1"/>
</dbReference>
<feature type="compositionally biased region" description="Polar residues" evidence="3">
    <location>
        <begin position="891"/>
        <end position="906"/>
    </location>
</feature>
<evidence type="ECO:0000259" key="4">
    <source>
        <dbReference type="PROSITE" id="PS50853"/>
    </source>
</evidence>
<evidence type="ECO:0000256" key="3">
    <source>
        <dbReference type="SAM" id="MobiDB-lite"/>
    </source>
</evidence>
<feature type="region of interest" description="Disordered" evidence="3">
    <location>
        <begin position="734"/>
        <end position="757"/>
    </location>
</feature>
<reference evidence="5 6" key="1">
    <citation type="journal article" date="2009" name="Stand. Genomic Sci.">
        <title>Complete genome sequence of Halorhabdus utahensis type strain (AX-2).</title>
        <authorList>
            <person name="Anderson I."/>
            <person name="Tindall B.J."/>
            <person name="Pomrenke H."/>
            <person name="Goker M."/>
            <person name="Lapidus A."/>
            <person name="Nolan M."/>
            <person name="Copeland A."/>
            <person name="Glavina Del Rio T."/>
            <person name="Chen F."/>
            <person name="Tice H."/>
            <person name="Cheng J.F."/>
            <person name="Lucas S."/>
            <person name="Chertkov O."/>
            <person name="Bruce D."/>
            <person name="Brettin T."/>
            <person name="Detter J.C."/>
            <person name="Han C."/>
            <person name="Goodwin L."/>
            <person name="Land M."/>
            <person name="Hauser L."/>
            <person name="Chang Y.J."/>
            <person name="Jeffries C.D."/>
            <person name="Pitluck S."/>
            <person name="Pati A."/>
            <person name="Mavromatis K."/>
            <person name="Ivanova N."/>
            <person name="Ovchinnikova G."/>
            <person name="Chen A."/>
            <person name="Palaniappan K."/>
            <person name="Chain P."/>
            <person name="Rohde M."/>
            <person name="Bristow J."/>
            <person name="Eisen J.A."/>
            <person name="Markowitz V."/>
            <person name="Hugenholtz P."/>
            <person name="Kyrpides N.C."/>
            <person name="Klenk H.P."/>
        </authorList>
    </citation>
    <scope>NUCLEOTIDE SEQUENCE [LARGE SCALE GENOMIC DNA]</scope>
    <source>
        <strain evidence="6">DSM 12940 / JCM 11049 / AX-2</strain>
    </source>
</reference>
<dbReference type="CAZy" id="PL1">
    <property type="family name" value="Polysaccharide Lyase Family 1"/>
</dbReference>
<dbReference type="Gene3D" id="2.60.40.10">
    <property type="entry name" value="Immunoglobulins"/>
    <property type="match status" value="1"/>
</dbReference>
<dbReference type="InterPro" id="IPR036116">
    <property type="entry name" value="FN3_sf"/>
</dbReference>
<dbReference type="GO" id="GO:0046872">
    <property type="term" value="F:metal ion binding"/>
    <property type="evidence" value="ECO:0007669"/>
    <property type="project" value="UniProtKB-KW"/>
</dbReference>
<dbReference type="PROSITE" id="PS51318">
    <property type="entry name" value="TAT"/>
    <property type="match status" value="1"/>
</dbReference>
<dbReference type="Gene3D" id="2.160.20.10">
    <property type="entry name" value="Single-stranded right-handed beta-helix, Pectin lyase-like"/>
    <property type="match status" value="1"/>
</dbReference>
<dbReference type="InterPro" id="IPR013783">
    <property type="entry name" value="Ig-like_fold"/>
</dbReference>
<dbReference type="EMBL" id="CP001687">
    <property type="protein sequence ID" value="ACV10543.1"/>
    <property type="molecule type" value="Genomic_DNA"/>
</dbReference>
<dbReference type="InterPro" id="IPR011050">
    <property type="entry name" value="Pectin_lyase_fold/virulence"/>
</dbReference>
<dbReference type="InterPro" id="IPR006311">
    <property type="entry name" value="TAT_signal"/>
</dbReference>
<accession>C7NRA6</accession>
<name>C7NRA6_HALUD</name>
<feature type="region of interest" description="Disordered" evidence="3">
    <location>
        <begin position="888"/>
        <end position="907"/>
    </location>
</feature>
<dbReference type="KEGG" id="hut:Huta_0356"/>
<dbReference type="InterPro" id="IPR012334">
    <property type="entry name" value="Pectin_lyas_fold"/>
</dbReference>
<dbReference type="Pfam" id="PF07081">
    <property type="entry name" value="DUF1349"/>
    <property type="match status" value="1"/>
</dbReference>
<dbReference type="InterPro" id="IPR009784">
    <property type="entry name" value="DUF1349"/>
</dbReference>
<sequence>MIEHSRRTFLRAFGAGGIGALGETNAVNPARAATPITIEGGGDDIWDAADAFQYYYTAVSGDFDVIVKVTSQEGTDEWAKAGLMVRQTLNADAETAMVRQTPGHETSFQWRSDDGDQMVSTTSEGGSDEGEVAGGTMPATWQRLVRDGDTIEAYGSTDGSNWTRIAAISPSDIDFAESAYVGLAVCSGEEGTLCTATFSNLSGISLASNIDVGDVTVPGSVSERTDTDTSVVVSTGSASTVASNRATVSGSLDDLGGASSATVSFEYRERTGGSWQNVGTQTLSRTRSYSKPITGLEPGTAYEFRAVSTASDGDTDTGSVNTFRTSVGGGGSGVVTVEGGGADIWNEADEGHFYYAPVEGDFDVAVSVDSLDDTDEWAKTGLMVRESLSADAVNAMVRKTPGHETSLQWREGAGAETTSTTAAVGEDEREIAGGTMPAQYQRLVRTGDVIEAYASTDGSDWTLIAALDDSRVSVSETAYVGLAVTSHNSGTLCRAEFSELSGLAPTDNRDIGDPDISGSVTHERDPGDADPVVSTGSVSNVGTHSATLSGSLTDLGGATSVEVAFEYRARDSASWSTTAAQTLSSTGSFSETLSGLDPDTAYEFRAIGDASDGDPVTGSATMFSTSTSTDTAGGSYFDPSDGFADPAPWLDDSTQVIRIQNATRSEVERAFSTSGPRVIVFETSGTIDLGGEELAITEDKCWVAGQTAPSPGITFIKGQLQIDANDCVVQHIRSRHGPGSEGSIQSNDAVNTQDDTTNNVVDHVSASWGTDECMSVGYDTDRTTYTNCLIYEGLYDPYDDGADHNYGTLIGDGAENVALLGNVWAKVRGRVPRLKSGTRSALANNVMYFFNEATNMDGDTEASIVGNVYVPQDLEDTVIEDGTAYLADNVTDPTSTPLTGDTSELSSRPLWPDGLSAMDSSDVENHNLNYAGARPADRTEDDSRIISEIETRAGDPDTESPYDYWIPDHEAVGGYPQLPENTHSLTVPDSGLREWLEQWALAVEADDASPP</sequence>
<keyword evidence="6" id="KW-1185">Reference proteome</keyword>
<dbReference type="InterPro" id="IPR003961">
    <property type="entry name" value="FN3_dom"/>
</dbReference>
<dbReference type="OrthoDB" id="18576at2157"/>
<evidence type="ECO:0000256" key="1">
    <source>
        <dbReference type="ARBA" id="ARBA00022723"/>
    </source>
</evidence>
<keyword evidence="1" id="KW-0479">Metal-binding</keyword>
<evidence type="ECO:0000313" key="6">
    <source>
        <dbReference type="Proteomes" id="UP000002071"/>
    </source>
</evidence>
<dbReference type="RefSeq" id="WP_012795420.1">
    <property type="nucleotide sequence ID" value="NC_013158.1"/>
</dbReference>
<dbReference type="HOGENOM" id="CLU_011706_0_0_2"/>
<feature type="region of interest" description="Disordered" evidence="3">
    <location>
        <begin position="99"/>
        <end position="135"/>
    </location>
</feature>
<dbReference type="eggNOG" id="arCOG05978">
    <property type="taxonomic scope" value="Archaea"/>
</dbReference>
<proteinExistence type="predicted"/>
<dbReference type="SUPFAM" id="SSF51126">
    <property type="entry name" value="Pectin lyase-like"/>
    <property type="match status" value="1"/>
</dbReference>
<dbReference type="PANTHER" id="PTHR42970:SF1">
    <property type="entry name" value="PECTATE LYASE C-RELATED"/>
    <property type="match status" value="1"/>
</dbReference>
<evidence type="ECO:0000256" key="2">
    <source>
        <dbReference type="ARBA" id="ARBA00023180"/>
    </source>
</evidence>
<feature type="compositionally biased region" description="Polar residues" evidence="3">
    <location>
        <begin position="742"/>
        <end position="757"/>
    </location>
</feature>
<dbReference type="AlphaFoldDB" id="C7NRA6"/>
<dbReference type="STRING" id="519442.Huta_0356"/>
<keyword evidence="2" id="KW-0325">Glycoprotein</keyword>
<gene>
    <name evidence="5" type="ordered locus">Huta_0356</name>
</gene>
<dbReference type="Gene3D" id="2.60.120.200">
    <property type="match status" value="2"/>
</dbReference>
<dbReference type="Proteomes" id="UP000002071">
    <property type="component" value="Chromosome"/>
</dbReference>